<dbReference type="AlphaFoldDB" id="A0A6N8TB58"/>
<proteinExistence type="predicted"/>
<reference evidence="3 4" key="1">
    <citation type="submission" date="2019-12" db="EMBL/GenBank/DDBJ databases">
        <title>Shinella granuli gen. nov., sp. nov., and proposal of the reclassification of Zoogloea ramigera ATCC 19623 as Shinella zoogloeoides sp. nov.</title>
        <authorList>
            <person name="Gao J."/>
        </authorList>
    </citation>
    <scope>NUCLEOTIDE SEQUENCE [LARGE SCALE GENOMIC DNA]</scope>
    <source>
        <strain evidence="3 4">DSM 287</strain>
    </source>
</reference>
<feature type="chain" id="PRO_5026991806" evidence="1">
    <location>
        <begin position="30"/>
        <end position="233"/>
    </location>
</feature>
<evidence type="ECO:0000313" key="3">
    <source>
        <dbReference type="EMBL" id="MXN99674.1"/>
    </source>
</evidence>
<dbReference type="Proteomes" id="UP000440304">
    <property type="component" value="Unassembled WGS sequence"/>
</dbReference>
<comment type="caution">
    <text evidence="3">The sequence shown here is derived from an EMBL/GenBank/DDBJ whole genome shotgun (WGS) entry which is preliminary data.</text>
</comment>
<dbReference type="InterPro" id="IPR053147">
    <property type="entry name" value="Hsp_HslJ-like"/>
</dbReference>
<organism evidence="3 4">
    <name type="scientific">Shinella zoogloeoides</name>
    <name type="common">Crabtreella saccharophila</name>
    <dbReference type="NCBI Taxonomy" id="352475"/>
    <lineage>
        <taxon>Bacteria</taxon>
        <taxon>Pseudomonadati</taxon>
        <taxon>Pseudomonadota</taxon>
        <taxon>Alphaproteobacteria</taxon>
        <taxon>Hyphomicrobiales</taxon>
        <taxon>Rhizobiaceae</taxon>
        <taxon>Shinella</taxon>
    </lineage>
</organism>
<feature type="signal peptide" evidence="1">
    <location>
        <begin position="1"/>
        <end position="29"/>
    </location>
</feature>
<evidence type="ECO:0000259" key="2">
    <source>
        <dbReference type="Pfam" id="PF03724"/>
    </source>
</evidence>
<dbReference type="OrthoDB" id="9809132at2"/>
<dbReference type="Gene3D" id="2.40.128.270">
    <property type="match status" value="1"/>
</dbReference>
<name>A0A6N8TB58_SHIZO</name>
<dbReference type="Pfam" id="PF03724">
    <property type="entry name" value="META"/>
    <property type="match status" value="1"/>
</dbReference>
<dbReference type="InterPro" id="IPR005184">
    <property type="entry name" value="DUF306_Meta_HslJ"/>
</dbReference>
<protein>
    <submittedName>
        <fullName evidence="3">META domain-containing protein</fullName>
    </submittedName>
</protein>
<keyword evidence="1" id="KW-0732">Signal</keyword>
<gene>
    <name evidence="3" type="ORF">GR156_05135</name>
</gene>
<dbReference type="InterPro" id="IPR038670">
    <property type="entry name" value="HslJ-like_sf"/>
</dbReference>
<dbReference type="PANTHER" id="PTHR35535">
    <property type="entry name" value="HEAT SHOCK PROTEIN HSLJ"/>
    <property type="match status" value="1"/>
</dbReference>
<evidence type="ECO:0000256" key="1">
    <source>
        <dbReference type="SAM" id="SignalP"/>
    </source>
</evidence>
<evidence type="ECO:0000313" key="4">
    <source>
        <dbReference type="Proteomes" id="UP000440304"/>
    </source>
</evidence>
<sequence length="233" mass="24447">MSMTALTRRILGMSAAFALSFSAIEAAQAESFSARGNEPGWHLEMTEKAITFRTQEGETLSVEPVPAAQETEAGRTYSAVAGGKPFTLTVADRICADTMADMPFPKTVSLVVGERTLSGCGGDPASLLHGDWKVDAIGGKAPVEKSEPTLAFAPDGSMHGNGSCNRFFGGFTLSGEGLKLSQVGASMMLCDQPLMDQEHALLAAFGDVTHFDAVSPTQIRLMGASGVLVSLRK</sequence>
<dbReference type="EMBL" id="WUML01000003">
    <property type="protein sequence ID" value="MXN99674.1"/>
    <property type="molecule type" value="Genomic_DNA"/>
</dbReference>
<feature type="domain" description="DUF306" evidence="2">
    <location>
        <begin position="125"/>
        <end position="228"/>
    </location>
</feature>
<dbReference type="RefSeq" id="WP_160785085.1">
    <property type="nucleotide sequence ID" value="NZ_CP086610.1"/>
</dbReference>
<dbReference type="PANTHER" id="PTHR35535:SF1">
    <property type="entry name" value="HEAT SHOCK PROTEIN HSLJ"/>
    <property type="match status" value="1"/>
</dbReference>
<accession>A0A6N8TB58</accession>